<gene>
    <name evidence="1" type="ORF">SH601_09360</name>
</gene>
<proteinExistence type="predicted"/>
<dbReference type="EMBL" id="JAWZSR010000004">
    <property type="protein sequence ID" value="MDX8046197.1"/>
    <property type="molecule type" value="Genomic_DNA"/>
</dbReference>
<name>A0ACC6M5Z9_9BACI</name>
<comment type="caution">
    <text evidence="1">The sequence shown here is derived from an EMBL/GenBank/DDBJ whole genome shotgun (WGS) entry which is preliminary data.</text>
</comment>
<evidence type="ECO:0000313" key="2">
    <source>
        <dbReference type="Proteomes" id="UP001277972"/>
    </source>
</evidence>
<reference evidence="1" key="1">
    <citation type="submission" date="2023-11" db="EMBL/GenBank/DDBJ databases">
        <title>Gracilibacillus pellucida a moderately halophilic bacterium isolated from saline soil in Xinjiang province.</title>
        <authorList>
            <person name="Zhang Z."/>
            <person name="Tan F."/>
            <person name="Wang Y."/>
            <person name="Xia M."/>
        </authorList>
    </citation>
    <scope>NUCLEOTIDE SEQUENCE</scope>
    <source>
        <strain evidence="1">S3-1-1</strain>
    </source>
</reference>
<dbReference type="Proteomes" id="UP001277972">
    <property type="component" value="Unassembled WGS sequence"/>
</dbReference>
<sequence length="285" mass="33442">MNTQLIMVEGLPGFGKSTTANLLYDILTELNIDAELFLEGNLDHPADYDGVSRFNKVEFENLLRNSVMFKEVINKNVMKKGNNYLLPYRKIKNEYGYNFPDSLLNSTFQNDIYELPLEKHIELITEKWRDFADKALYGNKIYIFECCFIQNPLTTAMIRHGEQKENVVSYVRALERIIEKLNPVLFYIEQADLELSFRKIFNERSKEWSTGFIEYYTNHGYGKINGYSGVEGTIKVLEARREIEREIFEMLCINKTKLDNSLYETAKYKSIIKEKLGLFEVIDYI</sequence>
<evidence type="ECO:0000313" key="1">
    <source>
        <dbReference type="EMBL" id="MDX8046197.1"/>
    </source>
</evidence>
<accession>A0ACC6M5Z9</accession>
<protein>
    <submittedName>
        <fullName evidence="1">Uncharacterized protein</fullName>
    </submittedName>
</protein>
<organism evidence="1 2">
    <name type="scientific">Gracilibacillus pellucidus</name>
    <dbReference type="NCBI Taxonomy" id="3095368"/>
    <lineage>
        <taxon>Bacteria</taxon>
        <taxon>Bacillati</taxon>
        <taxon>Bacillota</taxon>
        <taxon>Bacilli</taxon>
        <taxon>Bacillales</taxon>
        <taxon>Bacillaceae</taxon>
        <taxon>Gracilibacillus</taxon>
    </lineage>
</organism>
<keyword evidence="2" id="KW-1185">Reference proteome</keyword>